<keyword evidence="2" id="KW-1185">Reference proteome</keyword>
<accession>A0ABT5VW98</accession>
<evidence type="ECO:0000313" key="2">
    <source>
        <dbReference type="Proteomes" id="UP001528920"/>
    </source>
</evidence>
<sequence length="212" mass="24152">MNITEGNGSIQQKLKLKGVDALLDNVIQTRNVSGFDKVVVVNRPQILARPLACMQKMNLHIDMFNLNKNRKSIPKSWWGQWTDNNGKRLIIEPTKHDFYTVTILDKKGSPYQIELLGDEKKETKKLTGKFTKDTNGNPILQIEAGFNEVGPTYDLYFLTAKDKGELKLAKNTDDLEEIIIKPNVGIGLYDDWEDDLGVPWAFPLDNFKKEVD</sequence>
<comment type="caution">
    <text evidence="1">The sequence shown here is derived from an EMBL/GenBank/DDBJ whole genome shotgun (WGS) entry which is preliminary data.</text>
</comment>
<organism evidence="1 2">
    <name type="scientific">Paralabilibaculum antarcticum</name>
    <dbReference type="NCBI Taxonomy" id="2912572"/>
    <lineage>
        <taxon>Bacteria</taxon>
        <taxon>Pseudomonadati</taxon>
        <taxon>Bacteroidota</taxon>
        <taxon>Bacteroidia</taxon>
        <taxon>Marinilabiliales</taxon>
        <taxon>Marinifilaceae</taxon>
        <taxon>Paralabilibaculum</taxon>
    </lineage>
</organism>
<protein>
    <submittedName>
        <fullName evidence="1">Uncharacterized protein</fullName>
    </submittedName>
</protein>
<name>A0ABT5VW98_9BACT</name>
<evidence type="ECO:0000313" key="1">
    <source>
        <dbReference type="EMBL" id="MDE5419567.1"/>
    </source>
</evidence>
<gene>
    <name evidence="1" type="ORF">L3049_16355</name>
</gene>
<dbReference type="EMBL" id="JAKJSC010000004">
    <property type="protein sequence ID" value="MDE5419567.1"/>
    <property type="molecule type" value="Genomic_DNA"/>
</dbReference>
<dbReference type="RefSeq" id="WP_275110897.1">
    <property type="nucleotide sequence ID" value="NZ_JAKJSC010000004.1"/>
</dbReference>
<proteinExistence type="predicted"/>
<reference evidence="1 2" key="1">
    <citation type="submission" date="2022-01" db="EMBL/GenBank/DDBJ databases">
        <title>Labilibaculum sp. nov, a marine bacterium isolated from Antarctica.</title>
        <authorList>
            <person name="Dai W."/>
        </authorList>
    </citation>
    <scope>NUCLEOTIDE SEQUENCE [LARGE SCALE GENOMIC DNA]</scope>
    <source>
        <strain evidence="1 2">DW002</strain>
    </source>
</reference>
<dbReference type="Proteomes" id="UP001528920">
    <property type="component" value="Unassembled WGS sequence"/>
</dbReference>